<dbReference type="Proteomes" id="UP001139411">
    <property type="component" value="Unassembled WGS sequence"/>
</dbReference>
<organism evidence="1 2">
    <name type="scientific">Dyadobacter chenhuakuii</name>
    <dbReference type="NCBI Taxonomy" id="2909339"/>
    <lineage>
        <taxon>Bacteria</taxon>
        <taxon>Pseudomonadati</taxon>
        <taxon>Bacteroidota</taxon>
        <taxon>Cytophagia</taxon>
        <taxon>Cytophagales</taxon>
        <taxon>Spirosomataceae</taxon>
        <taxon>Dyadobacter</taxon>
    </lineage>
</organism>
<comment type="caution">
    <text evidence="1">The sequence shown here is derived from an EMBL/GenBank/DDBJ whole genome shotgun (WGS) entry which is preliminary data.</text>
</comment>
<dbReference type="RefSeq" id="WP_235178154.1">
    <property type="nucleotide sequence ID" value="NZ_JAKFFV010000008.1"/>
</dbReference>
<evidence type="ECO:0000313" key="1">
    <source>
        <dbReference type="EMBL" id="MCF2499298.1"/>
    </source>
</evidence>
<name>A0A9X1TUD9_9BACT</name>
<reference evidence="1" key="1">
    <citation type="submission" date="2022-01" db="EMBL/GenBank/DDBJ databases">
        <title>Novel species in genus Dyadobacter.</title>
        <authorList>
            <person name="Ma C."/>
        </authorList>
    </citation>
    <scope>NUCLEOTIDE SEQUENCE</scope>
    <source>
        <strain evidence="1">CY357</strain>
    </source>
</reference>
<dbReference type="EMBL" id="JAKFFV010000008">
    <property type="protein sequence ID" value="MCF2499298.1"/>
    <property type="molecule type" value="Genomic_DNA"/>
</dbReference>
<sequence>MKRNSLRIWLLLFCLSLTGVEMYGRPMQIPDDQPVAKADSVEKIVLQKDIIDVLKGLRKKHRQDSVKVDTVLKTGKVLFSIVPAFGYTLTSGLIGSMNVNSAFYSSDPHKTRLSSITANFIYTQYKQITIPLQASIWTRDNDLNILTDWRYFKYPQDTYGLGPNSEIKDASQIDYRHIRLHQTVLKKVTESFYAGLGFFYDYRWNILMEDTNADVTKYGLTPKSISSGPVATLVYDNRTNSINPEKGFYTSIQYRSSLEKLNSTSNWNSLVVDIRKYFNLPQGSRNTLAFWNYNWLVVSGKAPYLDLPSTGWDPATAMGRGYIQGRFRSPKLLYFETEYRMSLTRNGLLGAVVFGNAQSVSNWPANNLTKIAPGGGVGLRIKVNKKSRANVAIDYGFGMKGSRGLFVNLGEVF</sequence>
<dbReference type="Gene3D" id="2.40.160.50">
    <property type="entry name" value="membrane protein fhac: a member of the omp85/tpsb transporter family"/>
    <property type="match status" value="1"/>
</dbReference>
<evidence type="ECO:0008006" key="3">
    <source>
        <dbReference type="Google" id="ProtNLM"/>
    </source>
</evidence>
<accession>A0A9X1TUD9</accession>
<gene>
    <name evidence="1" type="ORF">L0661_13330</name>
</gene>
<dbReference type="AlphaFoldDB" id="A0A9X1TUD9"/>
<protein>
    <recommendedName>
        <fullName evidence="3">Surface antigen-like protein</fullName>
    </recommendedName>
</protein>
<evidence type="ECO:0000313" key="2">
    <source>
        <dbReference type="Proteomes" id="UP001139411"/>
    </source>
</evidence>
<proteinExistence type="predicted"/>